<dbReference type="PANTHER" id="PTHR22808:SF1">
    <property type="entry name" value="RNA CYTOSINE-C(5)-METHYLTRANSFERASE NSUN2-RELATED"/>
    <property type="match status" value="1"/>
</dbReference>
<feature type="domain" description="SAM-dependent MTase RsmB/NOP-type" evidence="12">
    <location>
        <begin position="487"/>
        <end position="845"/>
    </location>
</feature>
<dbReference type="InterPro" id="IPR057285">
    <property type="entry name" value="Pre-PUA_NSUN2"/>
</dbReference>
<dbReference type="InterPro" id="IPR001678">
    <property type="entry name" value="MeTrfase_RsmB-F_NOP2_dom"/>
</dbReference>
<evidence type="ECO:0000256" key="1">
    <source>
        <dbReference type="ARBA" id="ARBA00004123"/>
    </source>
</evidence>
<dbReference type="Pfam" id="PF25378">
    <property type="entry name" value="PUA_NSUN2"/>
    <property type="match status" value="1"/>
</dbReference>
<dbReference type="PRINTS" id="PR02011">
    <property type="entry name" value="RCMTNCL1"/>
</dbReference>
<dbReference type="Pfam" id="PF01189">
    <property type="entry name" value="Methyltr_RsmB-F"/>
    <property type="match status" value="1"/>
</dbReference>
<dbReference type="PROSITE" id="PS51686">
    <property type="entry name" value="SAM_MT_RSMB_NOP"/>
    <property type="match status" value="1"/>
</dbReference>
<dbReference type="PRINTS" id="PR02008">
    <property type="entry name" value="RCMTFAMILY"/>
</dbReference>
<dbReference type="InterPro" id="IPR018314">
    <property type="entry name" value="RsmB/NOL1/NOP2-like_CS"/>
</dbReference>
<keyword evidence="8 10" id="KW-0694">RNA-binding</keyword>
<evidence type="ECO:0000256" key="3">
    <source>
        <dbReference type="ARBA" id="ARBA00022555"/>
    </source>
</evidence>
<evidence type="ECO:0000259" key="12">
    <source>
        <dbReference type="PROSITE" id="PS51686"/>
    </source>
</evidence>
<name>A0A1V2LJF4_PICKU</name>
<evidence type="ECO:0000313" key="14">
    <source>
        <dbReference type="Proteomes" id="UP000189274"/>
    </source>
</evidence>
<dbReference type="EMBL" id="MQVM01000021">
    <property type="protein sequence ID" value="ONH72469.1"/>
    <property type="molecule type" value="Genomic_DNA"/>
</dbReference>
<dbReference type="InterPro" id="IPR049560">
    <property type="entry name" value="MeTrfase_RsmB-F_NOP2_cat"/>
</dbReference>
<dbReference type="GO" id="GO:0030488">
    <property type="term" value="P:tRNA methylation"/>
    <property type="evidence" value="ECO:0007669"/>
    <property type="project" value="TreeGrafter"/>
</dbReference>
<gene>
    <name evidence="13" type="ORF">BOH78_3789</name>
</gene>
<feature type="compositionally biased region" description="Basic and acidic residues" evidence="11">
    <location>
        <begin position="1"/>
        <end position="12"/>
    </location>
</feature>
<dbReference type="AlphaFoldDB" id="A0A1V2LJF4"/>
<dbReference type="GO" id="GO:0016428">
    <property type="term" value="F:tRNA (cytidine-5-)-methyltransferase activity"/>
    <property type="evidence" value="ECO:0007669"/>
    <property type="project" value="InterPro"/>
</dbReference>
<dbReference type="CDD" id="cd02440">
    <property type="entry name" value="AdoMet_MTases"/>
    <property type="match status" value="1"/>
</dbReference>
<evidence type="ECO:0000256" key="11">
    <source>
        <dbReference type="SAM" id="MobiDB-lite"/>
    </source>
</evidence>
<evidence type="ECO:0000256" key="2">
    <source>
        <dbReference type="ARBA" id="ARBA00007494"/>
    </source>
</evidence>
<keyword evidence="4 10" id="KW-0489">Methyltransferase</keyword>
<feature type="compositionally biased region" description="Polar residues" evidence="11">
    <location>
        <begin position="14"/>
        <end position="23"/>
    </location>
</feature>
<evidence type="ECO:0000256" key="9">
    <source>
        <dbReference type="ARBA" id="ARBA00023242"/>
    </source>
</evidence>
<feature type="compositionally biased region" description="Acidic residues" evidence="11">
    <location>
        <begin position="160"/>
        <end position="181"/>
    </location>
</feature>
<evidence type="ECO:0000256" key="6">
    <source>
        <dbReference type="ARBA" id="ARBA00022691"/>
    </source>
</evidence>
<comment type="caution">
    <text evidence="13">The sequence shown here is derived from an EMBL/GenBank/DDBJ whole genome shotgun (WGS) entry which is preliminary data.</text>
</comment>
<dbReference type="VEuPathDB" id="FungiDB:C5L36_0E04630"/>
<keyword evidence="5 10" id="KW-0808">Transferase</keyword>
<dbReference type="PANTHER" id="PTHR22808">
    <property type="entry name" value="NCL1 YEAST -RELATED NOL1/NOP2/FMU SUN DOMAIN-CONTAINING"/>
    <property type="match status" value="1"/>
</dbReference>
<feature type="region of interest" description="Disordered" evidence="11">
    <location>
        <begin position="1"/>
        <end position="192"/>
    </location>
</feature>
<keyword evidence="9" id="KW-0539">Nucleus</keyword>
<feature type="compositionally biased region" description="Basic and acidic residues" evidence="11">
    <location>
        <begin position="395"/>
        <end position="418"/>
    </location>
</feature>
<keyword evidence="7" id="KW-0819">tRNA processing</keyword>
<feature type="compositionally biased region" description="Basic and acidic residues" evidence="11">
    <location>
        <begin position="856"/>
        <end position="873"/>
    </location>
</feature>
<keyword evidence="6 10" id="KW-0949">S-adenosyl-L-methionine</keyword>
<accession>A0A1V2LJF4</accession>
<feature type="compositionally biased region" description="Basic and acidic residues" evidence="11">
    <location>
        <begin position="140"/>
        <end position="149"/>
    </location>
</feature>
<dbReference type="InterPro" id="IPR029063">
    <property type="entry name" value="SAM-dependent_MTases_sf"/>
</dbReference>
<evidence type="ECO:0000256" key="8">
    <source>
        <dbReference type="ARBA" id="ARBA00022884"/>
    </source>
</evidence>
<feature type="binding site" evidence="10">
    <location>
        <position position="690"/>
    </location>
    <ligand>
        <name>S-adenosyl-L-methionine</name>
        <dbReference type="ChEBI" id="CHEBI:59789"/>
    </ligand>
</feature>
<feature type="binding site" evidence="10">
    <location>
        <position position="639"/>
    </location>
    <ligand>
        <name>S-adenosyl-L-methionine</name>
        <dbReference type="ChEBI" id="CHEBI:59789"/>
    </ligand>
</feature>
<dbReference type="Proteomes" id="UP000189274">
    <property type="component" value="Unassembled WGS sequence"/>
</dbReference>
<dbReference type="SUPFAM" id="SSF53335">
    <property type="entry name" value="S-adenosyl-L-methionine-dependent methyltransferases"/>
    <property type="match status" value="1"/>
</dbReference>
<dbReference type="Gene3D" id="3.40.50.150">
    <property type="entry name" value="Vaccinia Virus protein VP39"/>
    <property type="match status" value="1"/>
</dbReference>
<dbReference type="InterPro" id="IPR023270">
    <property type="entry name" value="RCMT_NCL1"/>
</dbReference>
<feature type="compositionally biased region" description="Basic and acidic residues" evidence="11">
    <location>
        <begin position="183"/>
        <end position="192"/>
    </location>
</feature>
<evidence type="ECO:0000256" key="5">
    <source>
        <dbReference type="ARBA" id="ARBA00022679"/>
    </source>
</evidence>
<evidence type="ECO:0000313" key="13">
    <source>
        <dbReference type="EMBL" id="ONH72469.1"/>
    </source>
</evidence>
<feature type="binding site" evidence="10">
    <location>
        <position position="666"/>
    </location>
    <ligand>
        <name>S-adenosyl-L-methionine</name>
        <dbReference type="ChEBI" id="CHEBI:59789"/>
    </ligand>
</feature>
<dbReference type="GO" id="GO:0005634">
    <property type="term" value="C:nucleus"/>
    <property type="evidence" value="ECO:0007669"/>
    <property type="project" value="UniProtKB-SubCell"/>
</dbReference>
<feature type="region of interest" description="Disordered" evidence="11">
    <location>
        <begin position="852"/>
        <end position="873"/>
    </location>
</feature>
<evidence type="ECO:0000256" key="7">
    <source>
        <dbReference type="ARBA" id="ARBA00022694"/>
    </source>
</evidence>
<protein>
    <submittedName>
        <fullName evidence="13">Multisite-specific tRNA:(Cytosine-C(5))-methyltransferase</fullName>
    </submittedName>
</protein>
<evidence type="ECO:0000256" key="4">
    <source>
        <dbReference type="ARBA" id="ARBA00022603"/>
    </source>
</evidence>
<organism evidence="13 14">
    <name type="scientific">Pichia kudriavzevii</name>
    <name type="common">Yeast</name>
    <name type="synonym">Issatchenkia orientalis</name>
    <dbReference type="NCBI Taxonomy" id="4909"/>
    <lineage>
        <taxon>Eukaryota</taxon>
        <taxon>Fungi</taxon>
        <taxon>Dikarya</taxon>
        <taxon>Ascomycota</taxon>
        <taxon>Saccharomycotina</taxon>
        <taxon>Pichiomycetes</taxon>
        <taxon>Pichiales</taxon>
        <taxon>Pichiaceae</taxon>
        <taxon>Pichia</taxon>
    </lineage>
</organism>
<reference evidence="14" key="1">
    <citation type="journal article" date="2017" name="Genome Announc.">
        <title>Genome sequences of Cyberlindnera fabianii 65, Pichia kudriavzevii 129, and Saccharomyces cerevisiae 131 isolated from fermented masau fruits in Zimbabwe.</title>
        <authorList>
            <person name="van Rijswijck I.M.H."/>
            <person name="Derks M.F.L."/>
            <person name="Abee T."/>
            <person name="de Ridder D."/>
            <person name="Smid E.J."/>
        </authorList>
    </citation>
    <scope>NUCLEOTIDE SEQUENCE [LARGE SCALE GENOMIC DNA]</scope>
    <source>
        <strain evidence="14">129</strain>
    </source>
</reference>
<proteinExistence type="inferred from homology"/>
<feature type="binding site" evidence="10">
    <location>
        <begin position="604"/>
        <end position="610"/>
    </location>
    <ligand>
        <name>S-adenosyl-L-methionine</name>
        <dbReference type="ChEBI" id="CHEBI:59789"/>
    </ligand>
</feature>
<dbReference type="Pfam" id="PF25376">
    <property type="entry name" value="Pre-PUA_NSUN2"/>
    <property type="match status" value="1"/>
</dbReference>
<comment type="similarity">
    <text evidence="2 10">Belongs to the class I-like SAM-binding methyltransferase superfamily. RsmB/NOP family.</text>
</comment>
<comment type="subcellular location">
    <subcellularLocation>
        <location evidence="1">Nucleus</location>
    </subcellularLocation>
</comment>
<feature type="compositionally biased region" description="Basic and acidic residues" evidence="11">
    <location>
        <begin position="121"/>
        <end position="132"/>
    </location>
</feature>
<dbReference type="PROSITE" id="PS01153">
    <property type="entry name" value="NOL1_NOP2_SUN"/>
    <property type="match status" value="1"/>
</dbReference>
<feature type="region of interest" description="Disordered" evidence="11">
    <location>
        <begin position="1104"/>
        <end position="1128"/>
    </location>
</feature>
<dbReference type="GO" id="GO:0000049">
    <property type="term" value="F:tRNA binding"/>
    <property type="evidence" value="ECO:0007669"/>
    <property type="project" value="UniProtKB-KW"/>
</dbReference>
<dbReference type="InterPro" id="IPR057286">
    <property type="entry name" value="PUA_NSUN2"/>
</dbReference>
<sequence length="1128" mass="128244">MSDRDDQKRELENTWDNLESQNSKRQKLLSSPPPSSPPLAQYSESESPPFTPIFNGIRNSSADINDDSHLTEDGTTSGEVEETIDLKNNLILSPSHEPENASKSPQKASSGSSDTSEYPSDAERGVSIVDDKDQLDESEESGKSVKSEQSDSSVMLGEPGETDESDKSDESSESDETDSSGESDGKSPERKKSQLEYIDFCKLYKNPTIYSSANLEVLSAGKLEFERGTHIEGDSMYVNNSEVPKLRPEFKEMNRFKEPTGINQVYYKPPDEILTDKYGFEPNELVYLSREDIQRHTKVELPGEEIANAIHYYVAERIRTSLGISDEEYNANYAKIFDGSALLALSALVTKWVEDSCGDSTFKSYMEKVKTKKMSSIERFIRVHDDSASSESSDEEIKHSTRGDEKNRPFSKHAEQSRRQNFRASSTNSGSETEEEIRPGRRGNRNGNKLGKRDDREPWSQIKQENESWENYYRGLGIIPNGDFDLFKKTCQETLPLTFRVTGSRKHAKIIAELFQNKIMPLLENAEGTENYKKPYALPWYPDNLAFQIDLPKQVIKKVPEYAKVQKFLMVENEVGNISRQEAVSMIPPLVLDVEPHHHVLDMCAAPGSKTAQLIEALHTFKDSNDDTQQPTGFVMANDSDYRRAYMLVHQIKRLNSANVVVVNHDAQMFPKMKLEENGQYVKFDRILCDVPCSGDATMRKNIMVWKEWRFGNAIGLHPLQLNILKRGLQLLKPGGRLVYSTCSLNPLENEAVVAAALKLWGGKVKLVDSSDRLPGLIRHNGIKTWNVYGKDGEIKARGEDEKLPESLFPPSDEESKDMNLDYCMRVYPQDQNTGGFFITVFEKEAEVEVPAKSVSENKREASEQLESEAKKQKVEETNVTEVVKQRKEKLPIDANEEPFIFIDPKNEVLQNCWKFYNVSDEFPKDCTLVRNATGEPLRSIYYVSPIVKKILENNDKKLRIIYTGIKLFVAQKSDICPWRFQNECLHVVRKYLPTSRQIELNLEMLKLLLTELSPSLQQVRDSNADPRFIEEVAKMGEGSCFVKVKTNNPNEELFFPLWKGKSSFNLMVNKHETAELLYRLFDIDKAALDKEKAEKKAVEEVVQEAAKKQEETAVDQTEAKTEEKTEN</sequence>
<feature type="active site" description="Nucleophile" evidence="10">
    <location>
        <position position="743"/>
    </location>
</feature>
<evidence type="ECO:0000256" key="10">
    <source>
        <dbReference type="PROSITE-ProRule" id="PRU01023"/>
    </source>
</evidence>
<dbReference type="InterPro" id="IPR023267">
    <property type="entry name" value="RCMT"/>
</dbReference>
<feature type="region of interest" description="Disordered" evidence="11">
    <location>
        <begin position="384"/>
        <end position="461"/>
    </location>
</feature>
<keyword evidence="3" id="KW-0820">tRNA-binding</keyword>
<feature type="compositionally biased region" description="Low complexity" evidence="11">
    <location>
        <begin position="101"/>
        <end position="113"/>
    </location>
</feature>
<dbReference type="GO" id="GO:0005737">
    <property type="term" value="C:cytoplasm"/>
    <property type="evidence" value="ECO:0007669"/>
    <property type="project" value="TreeGrafter"/>
</dbReference>
<dbReference type="VEuPathDB" id="FungiDB:C5L36_0E04620"/>